<reference evidence="2" key="1">
    <citation type="journal article" date="2020" name="Stud. Mycol.">
        <title>101 Dothideomycetes genomes: A test case for predicting lifestyles and emergence of pathogens.</title>
        <authorList>
            <person name="Haridas S."/>
            <person name="Albert R."/>
            <person name="Binder M."/>
            <person name="Bloem J."/>
            <person name="LaButti K."/>
            <person name="Salamov A."/>
            <person name="Andreopoulos B."/>
            <person name="Baker S."/>
            <person name="Barry K."/>
            <person name="Bills G."/>
            <person name="Bluhm B."/>
            <person name="Cannon C."/>
            <person name="Castanera R."/>
            <person name="Culley D."/>
            <person name="Daum C."/>
            <person name="Ezra D."/>
            <person name="Gonzalez J."/>
            <person name="Henrissat B."/>
            <person name="Kuo A."/>
            <person name="Liang C."/>
            <person name="Lipzen A."/>
            <person name="Lutzoni F."/>
            <person name="Magnuson J."/>
            <person name="Mondo S."/>
            <person name="Nolan M."/>
            <person name="Ohm R."/>
            <person name="Pangilinan J."/>
            <person name="Park H.-J."/>
            <person name="Ramirez L."/>
            <person name="Alfaro M."/>
            <person name="Sun H."/>
            <person name="Tritt A."/>
            <person name="Yoshinaga Y."/>
            <person name="Zwiers L.-H."/>
            <person name="Turgeon B."/>
            <person name="Goodwin S."/>
            <person name="Spatafora J."/>
            <person name="Crous P."/>
            <person name="Grigoriev I."/>
        </authorList>
    </citation>
    <scope>NUCLEOTIDE SEQUENCE [LARGE SCALE GENOMIC DNA]</scope>
    <source>
        <strain evidence="2">CECT 20119</strain>
    </source>
</reference>
<dbReference type="Proteomes" id="UP000799538">
    <property type="component" value="Unassembled WGS sequence"/>
</dbReference>
<dbReference type="AlphaFoldDB" id="A0A6A6G5C5"/>
<dbReference type="OrthoDB" id="3817352at2759"/>
<evidence type="ECO:0000313" key="1">
    <source>
        <dbReference type="EMBL" id="KAF2220971.1"/>
    </source>
</evidence>
<dbReference type="EMBL" id="ML992511">
    <property type="protein sequence ID" value="KAF2220971.1"/>
    <property type="molecule type" value="Genomic_DNA"/>
</dbReference>
<evidence type="ECO:0000313" key="2">
    <source>
        <dbReference type="Proteomes" id="UP000799538"/>
    </source>
</evidence>
<sequence>MPPWNATSGVVEPRTWVDYTKGNITEVILYNIGNDKNLNTASMEQEVANFTIGSSYRIWLNERWSCMSLFDDAASAKGACRWEILVDGKSVFSRLSNAGESRPDTKYPTRHRVTGPIVFNATEKSHDIAFKATRVAKDVGQAAWMINKVVLTGPW</sequence>
<gene>
    <name evidence="1" type="ORF">BDZ85DRAFT_266084</name>
</gene>
<name>A0A6A6G5C5_9PEZI</name>
<keyword evidence="2" id="KW-1185">Reference proteome</keyword>
<proteinExistence type="predicted"/>
<organism evidence="1 2">
    <name type="scientific">Elsinoe ampelina</name>
    <dbReference type="NCBI Taxonomy" id="302913"/>
    <lineage>
        <taxon>Eukaryota</taxon>
        <taxon>Fungi</taxon>
        <taxon>Dikarya</taxon>
        <taxon>Ascomycota</taxon>
        <taxon>Pezizomycotina</taxon>
        <taxon>Dothideomycetes</taxon>
        <taxon>Dothideomycetidae</taxon>
        <taxon>Myriangiales</taxon>
        <taxon>Elsinoaceae</taxon>
        <taxon>Elsinoe</taxon>
    </lineage>
</organism>
<accession>A0A6A6G5C5</accession>
<protein>
    <submittedName>
        <fullName evidence="1">Uncharacterized protein</fullName>
    </submittedName>
</protein>